<organism evidence="3 4">
    <name type="scientific">Tieghemiomyces parasiticus</name>
    <dbReference type="NCBI Taxonomy" id="78921"/>
    <lineage>
        <taxon>Eukaryota</taxon>
        <taxon>Fungi</taxon>
        <taxon>Fungi incertae sedis</taxon>
        <taxon>Zoopagomycota</taxon>
        <taxon>Kickxellomycotina</taxon>
        <taxon>Dimargaritomycetes</taxon>
        <taxon>Dimargaritales</taxon>
        <taxon>Dimargaritaceae</taxon>
        <taxon>Tieghemiomyces</taxon>
    </lineage>
</organism>
<gene>
    <name evidence="3" type="ORF">IWQ60_008682</name>
</gene>
<reference evidence="3" key="1">
    <citation type="submission" date="2022-07" db="EMBL/GenBank/DDBJ databases">
        <title>Phylogenomic reconstructions and comparative analyses of Kickxellomycotina fungi.</title>
        <authorList>
            <person name="Reynolds N.K."/>
            <person name="Stajich J.E."/>
            <person name="Barry K."/>
            <person name="Grigoriev I.V."/>
            <person name="Crous P."/>
            <person name="Smith M.E."/>
        </authorList>
    </citation>
    <scope>NUCLEOTIDE SEQUENCE</scope>
    <source>
        <strain evidence="3">RSA 861</strain>
    </source>
</reference>
<dbReference type="InterPro" id="IPR001453">
    <property type="entry name" value="MoaB/Mog_dom"/>
</dbReference>
<feature type="compositionally biased region" description="Polar residues" evidence="1">
    <location>
        <begin position="1"/>
        <end position="11"/>
    </location>
</feature>
<dbReference type="InterPro" id="IPR056596">
    <property type="entry name" value="FLAD1_M"/>
</dbReference>
<dbReference type="SUPFAM" id="SSF53218">
    <property type="entry name" value="Molybdenum cofactor biosynthesis proteins"/>
    <property type="match status" value="1"/>
</dbReference>
<evidence type="ECO:0000313" key="3">
    <source>
        <dbReference type="EMBL" id="KAJ1914774.1"/>
    </source>
</evidence>
<accession>A0A9W8A0I7</accession>
<name>A0A9W8A0I7_9FUNG</name>
<dbReference type="Proteomes" id="UP001150569">
    <property type="component" value="Unassembled WGS sequence"/>
</dbReference>
<feature type="region of interest" description="Disordered" evidence="1">
    <location>
        <begin position="1"/>
        <end position="33"/>
    </location>
</feature>
<dbReference type="EMBL" id="JANBPT010000667">
    <property type="protein sequence ID" value="KAJ1914774.1"/>
    <property type="molecule type" value="Genomic_DNA"/>
</dbReference>
<evidence type="ECO:0000256" key="1">
    <source>
        <dbReference type="SAM" id="MobiDB-lite"/>
    </source>
</evidence>
<dbReference type="InterPro" id="IPR036425">
    <property type="entry name" value="MoaB/Mog-like_dom_sf"/>
</dbReference>
<dbReference type="SMART" id="SM00852">
    <property type="entry name" value="MoCF_biosynth"/>
    <property type="match status" value="1"/>
</dbReference>
<dbReference type="CDD" id="cd00885">
    <property type="entry name" value="cinA"/>
    <property type="match status" value="1"/>
</dbReference>
<dbReference type="Pfam" id="PF24102">
    <property type="entry name" value="FLAD1_M"/>
    <property type="match status" value="1"/>
</dbReference>
<comment type="caution">
    <text evidence="3">The sequence shown here is derived from an EMBL/GenBank/DDBJ whole genome shotgun (WGS) entry which is preliminary data.</text>
</comment>
<dbReference type="AlphaFoldDB" id="A0A9W8A0I7"/>
<dbReference type="Gene3D" id="3.40.980.10">
    <property type="entry name" value="MoaB/Mog-like domain"/>
    <property type="match status" value="1"/>
</dbReference>
<evidence type="ECO:0000313" key="4">
    <source>
        <dbReference type="Proteomes" id="UP001150569"/>
    </source>
</evidence>
<feature type="domain" description="MoaB/Mog" evidence="2">
    <location>
        <begin position="37"/>
        <end position="202"/>
    </location>
</feature>
<evidence type="ECO:0000259" key="2">
    <source>
        <dbReference type="SMART" id="SM00852"/>
    </source>
</evidence>
<dbReference type="OrthoDB" id="448496at2759"/>
<dbReference type="PANTHER" id="PTHR47675:SF1">
    <property type="entry name" value="MOLYBDOPTERIN BINDING DOMAIN PROTEIN (AFU_ORTHOLOGUE AFUA_5G11210)"/>
    <property type="match status" value="1"/>
</dbReference>
<sequence length="306" mass="33310">MAHSPSSTPTTVPAEPRAASPASISSTESRGGGPSVAACIIGDEILNGKIQDTNTRFLAQQCFQRGLTLNKVEVVGDEFADIAESIRRLSAQYDLVLTTGGIGPTHDDITYEAIGRTFGQELVLHQPTLDRMAQVTPEKFRQQRDEGARKAQERMALFPAGAKVFYPREDLWVPVASVANVFIFPGIPELFQKMLVPWLDHELVRQAEDGGGGVGDKGEGSGAARSAPRPFIRVTVATQQPESQIATCLTDLQARMGNRVKVGSYPLWRNERAKVAVTFVGRDQTLLDRCAAEVKQAVDGFDWTET</sequence>
<dbReference type="PANTHER" id="PTHR47675">
    <property type="entry name" value="MOLYBDOPTERIN BINDING DOMAIN PROTEIN (AFU_ORTHOLOGUE AFUA_5G11210)"/>
    <property type="match status" value="1"/>
</dbReference>
<proteinExistence type="predicted"/>
<dbReference type="Pfam" id="PF00994">
    <property type="entry name" value="MoCF_biosynth"/>
    <property type="match status" value="1"/>
</dbReference>
<protein>
    <recommendedName>
        <fullName evidence="2">MoaB/Mog domain-containing protein</fullName>
    </recommendedName>
</protein>
<dbReference type="GO" id="GO:0042726">
    <property type="term" value="P:flavin-containing compound metabolic process"/>
    <property type="evidence" value="ECO:0007669"/>
    <property type="project" value="TreeGrafter"/>
</dbReference>
<keyword evidence="4" id="KW-1185">Reference proteome</keyword>
<dbReference type="GO" id="GO:0047884">
    <property type="term" value="F:FAD diphosphatase activity"/>
    <property type="evidence" value="ECO:0007669"/>
    <property type="project" value="TreeGrafter"/>
</dbReference>